<comment type="cofactor">
    <cofactor evidence="12">
        <name>Mg(2+)</name>
        <dbReference type="ChEBI" id="CHEBI:18420"/>
    </cofactor>
    <text evidence="12">Binds 1 Mg(2+) per subunit.</text>
</comment>
<evidence type="ECO:0000256" key="6">
    <source>
        <dbReference type="ARBA" id="ARBA00013202"/>
    </source>
</evidence>
<comment type="cofactor">
    <cofactor evidence="2">
        <name>a metal cation</name>
        <dbReference type="ChEBI" id="CHEBI:25213"/>
    </cofactor>
</comment>
<dbReference type="EC" id="4.1.1.1" evidence="6"/>
<keyword evidence="18" id="KW-1185">Reference proteome</keyword>
<dbReference type="FunFam" id="3.40.50.970:FF:000019">
    <property type="entry name" value="Pyruvate decarboxylase isozyme"/>
    <property type="match status" value="1"/>
</dbReference>
<evidence type="ECO:0000256" key="3">
    <source>
        <dbReference type="ARBA" id="ARBA00001964"/>
    </source>
</evidence>
<dbReference type="InterPro" id="IPR029035">
    <property type="entry name" value="DHS-like_NAD/FAD-binding_dom"/>
</dbReference>
<evidence type="ECO:0000259" key="16">
    <source>
        <dbReference type="Pfam" id="PF02776"/>
    </source>
</evidence>
<dbReference type="GO" id="GO:0030976">
    <property type="term" value="F:thiamine pyrophosphate binding"/>
    <property type="evidence" value="ECO:0007669"/>
    <property type="project" value="InterPro"/>
</dbReference>
<evidence type="ECO:0000256" key="13">
    <source>
        <dbReference type="RuleBase" id="RU362132"/>
    </source>
</evidence>
<dbReference type="CDD" id="cd07038">
    <property type="entry name" value="TPP_PYR_PDC_IPDC_like"/>
    <property type="match status" value="1"/>
</dbReference>
<dbReference type="InterPro" id="IPR000399">
    <property type="entry name" value="TPP-bd_CS"/>
</dbReference>
<dbReference type="GO" id="GO:0000287">
    <property type="term" value="F:magnesium ion binding"/>
    <property type="evidence" value="ECO:0007669"/>
    <property type="project" value="InterPro"/>
</dbReference>
<comment type="catalytic activity">
    <reaction evidence="1">
        <text>a 2-oxocarboxylate + H(+) = an aldehyde + CO2</text>
        <dbReference type="Rhea" id="RHEA:11628"/>
        <dbReference type="ChEBI" id="CHEBI:15378"/>
        <dbReference type="ChEBI" id="CHEBI:16526"/>
        <dbReference type="ChEBI" id="CHEBI:17478"/>
        <dbReference type="ChEBI" id="CHEBI:35179"/>
        <dbReference type="EC" id="4.1.1.1"/>
    </reaction>
</comment>
<feature type="binding site" evidence="12">
    <location>
        <position position="514"/>
    </location>
    <ligand>
        <name>Mg(2+)</name>
        <dbReference type="ChEBI" id="CHEBI:18420"/>
    </ligand>
</feature>
<dbReference type="PROSITE" id="PS00187">
    <property type="entry name" value="TPP_ENZYMES"/>
    <property type="match status" value="1"/>
</dbReference>
<sequence>MTTTPHQVADPVPEGAPLEESLSYLALVSPRSRGRKLAQRADSKVLQARSASLERAFSDTKRQSADGGLVPRPCTLGRFLAGRLADVGVKHWFGVPGDFNLALLDELLGERRLKMISCCNELNAGYAADGYGRANGIACLVATFSVGGLSAINAVAGAYSENVPVVVVVGAPPTTAWNSNRVVHHTLGHGGDLNFELECYRQVTCYQCVLRDAESAYDQINRAILAACEHRKPVYISVPANLATLAHPAFAQEPAPLVIPPPVSAAANLETAVSRAAAFLNKAIKPVLVCGAHMRSARARSAMIALAEASGYPVAVMVNSKGLFPEDHPNYIGLFWASISTPYTGEVVVSSDAHLFAGPIFNDLSTAGFSLMIDPAATIDVGPDTVTVGTAGFFGQVQLEDFLEALIPKVRRNSALLDKYRTMYIPPGVPPQLPPGTPLLLNRVYKQIQVTLSSSHTIVVDAGDSWFNAVKLRLPPGAGWEIQSQYASIGWSLGATLGYTLGAPTKRVVNIIGDGAFQMTAQELSTIIRYRLSPIIMIMNNASYGIEVEIHDGPYNELNSWDYKSLALALDNGGGRVHAVQVRTEEECAAAMQAAQGMQDKAVVIECVLDKDDCSVELLQLGKTLQNSNKKA</sequence>
<dbReference type="PIRSF" id="PIRSF036565">
    <property type="entry name" value="Pyruvt_ip_decrb"/>
    <property type="match status" value="1"/>
</dbReference>
<keyword evidence="11" id="KW-0456">Lyase</keyword>
<evidence type="ECO:0000256" key="11">
    <source>
        <dbReference type="ARBA" id="ARBA00023239"/>
    </source>
</evidence>
<evidence type="ECO:0000256" key="8">
    <source>
        <dbReference type="ARBA" id="ARBA00022793"/>
    </source>
</evidence>
<dbReference type="SUPFAM" id="SSF52467">
    <property type="entry name" value="DHS-like NAD/FAD-binding domain"/>
    <property type="match status" value="1"/>
</dbReference>
<dbReference type="Pfam" id="PF00205">
    <property type="entry name" value="TPP_enzyme_M"/>
    <property type="match status" value="1"/>
</dbReference>
<dbReference type="OrthoDB" id="3970464at2759"/>
<keyword evidence="10 13" id="KW-0786">Thiamine pyrophosphate</keyword>
<dbReference type="SUPFAM" id="SSF52518">
    <property type="entry name" value="Thiamin diphosphate-binding fold (THDP-binding)"/>
    <property type="match status" value="2"/>
</dbReference>
<reference evidence="17 18" key="1">
    <citation type="journal article" date="2010" name="Plant Cell">
        <title>The Chlorella variabilis NC64A genome reveals adaptation to photosymbiosis, coevolution with viruses, and cryptic sex.</title>
        <authorList>
            <person name="Blanc G."/>
            <person name="Duncan G."/>
            <person name="Agarkova I."/>
            <person name="Borodovsky M."/>
            <person name="Gurnon J."/>
            <person name="Kuo A."/>
            <person name="Lindquist E."/>
            <person name="Lucas S."/>
            <person name="Pangilinan J."/>
            <person name="Polle J."/>
            <person name="Salamov A."/>
            <person name="Terry A."/>
            <person name="Yamada T."/>
            <person name="Dunigan D.D."/>
            <person name="Grigoriev I.V."/>
            <person name="Claverie J.M."/>
            <person name="Van Etten J.L."/>
        </authorList>
    </citation>
    <scope>NUCLEOTIDE SEQUENCE [LARGE SCALE GENOMIC DNA]</scope>
    <source>
        <strain evidence="17 18">NC64A</strain>
    </source>
</reference>
<evidence type="ECO:0000256" key="4">
    <source>
        <dbReference type="ARBA" id="ARBA00007812"/>
    </source>
</evidence>
<evidence type="ECO:0000256" key="12">
    <source>
        <dbReference type="PIRSR" id="PIRSR036565-2"/>
    </source>
</evidence>
<dbReference type="InParanoid" id="E1ZFT1"/>
<name>E1ZFT1_CHLVA</name>
<dbReference type="SMR" id="E1ZFT1"/>
<feature type="domain" description="Thiamine pyrophosphate enzyme N-terminal TPP-binding" evidence="16">
    <location>
        <begin position="75"/>
        <end position="178"/>
    </location>
</feature>
<dbReference type="GeneID" id="17354627"/>
<evidence type="ECO:0000256" key="1">
    <source>
        <dbReference type="ARBA" id="ARBA00001041"/>
    </source>
</evidence>
<dbReference type="KEGG" id="cvr:CHLNCDRAFT_35601"/>
<dbReference type="InterPro" id="IPR029061">
    <property type="entry name" value="THDP-binding"/>
</dbReference>
<evidence type="ECO:0000256" key="9">
    <source>
        <dbReference type="ARBA" id="ARBA00022842"/>
    </source>
</evidence>
<evidence type="ECO:0000256" key="7">
    <source>
        <dbReference type="ARBA" id="ARBA00022723"/>
    </source>
</evidence>
<evidence type="ECO:0000259" key="15">
    <source>
        <dbReference type="Pfam" id="PF02775"/>
    </source>
</evidence>
<dbReference type="CDD" id="cd02005">
    <property type="entry name" value="TPP_PDC_IPDC"/>
    <property type="match status" value="1"/>
</dbReference>
<dbReference type="PANTHER" id="PTHR43452:SF1">
    <property type="entry name" value="PYRUVATE DECARBOXYLASE C186.09-RELATED"/>
    <property type="match status" value="1"/>
</dbReference>
<dbReference type="EMBL" id="GL433845">
    <property type="protein sequence ID" value="EFN55335.1"/>
    <property type="molecule type" value="Genomic_DNA"/>
</dbReference>
<feature type="binding site" evidence="12">
    <location>
        <position position="541"/>
    </location>
    <ligand>
        <name>Mg(2+)</name>
        <dbReference type="ChEBI" id="CHEBI:18420"/>
    </ligand>
</feature>
<dbReference type="Proteomes" id="UP000008141">
    <property type="component" value="Unassembled WGS sequence"/>
</dbReference>
<dbReference type="OMA" id="FLECCIQ"/>
<dbReference type="Gene3D" id="3.40.50.1220">
    <property type="entry name" value="TPP-binding domain"/>
    <property type="match status" value="1"/>
</dbReference>
<dbReference type="GO" id="GO:0000949">
    <property type="term" value="P:aromatic amino acid family catabolic process to alcohol via Ehrlich pathway"/>
    <property type="evidence" value="ECO:0007669"/>
    <property type="project" value="TreeGrafter"/>
</dbReference>
<protein>
    <recommendedName>
        <fullName evidence="6">pyruvate decarboxylase</fullName>
        <ecNumber evidence="6">4.1.1.1</ecNumber>
    </recommendedName>
</protein>
<dbReference type="InterPro" id="IPR047213">
    <property type="entry name" value="TPP_PYR_PDC_IPDC-like"/>
</dbReference>
<dbReference type="AlphaFoldDB" id="E1ZFT1"/>
<dbReference type="FunFam" id="3.40.50.970:FF:000024">
    <property type="entry name" value="Pyruvate decarboxylase isozyme"/>
    <property type="match status" value="1"/>
</dbReference>
<dbReference type="eggNOG" id="KOG1184">
    <property type="taxonomic scope" value="Eukaryota"/>
</dbReference>
<evidence type="ECO:0000256" key="2">
    <source>
        <dbReference type="ARBA" id="ARBA00001920"/>
    </source>
</evidence>
<feature type="domain" description="Thiamine pyrophosphate enzyme TPP-binding" evidence="15">
    <location>
        <begin position="475"/>
        <end position="607"/>
    </location>
</feature>
<dbReference type="FunFam" id="3.40.50.1220:FF:000009">
    <property type="entry name" value="Pyruvate decarboxylase 1"/>
    <property type="match status" value="1"/>
</dbReference>
<dbReference type="InterPro" id="IPR011766">
    <property type="entry name" value="TPP_enzyme_TPP-bd"/>
</dbReference>
<evidence type="ECO:0000256" key="5">
    <source>
        <dbReference type="ARBA" id="ARBA00011881"/>
    </source>
</evidence>
<dbReference type="Pfam" id="PF02775">
    <property type="entry name" value="TPP_enzyme_C"/>
    <property type="match status" value="1"/>
</dbReference>
<dbReference type="GO" id="GO:0004737">
    <property type="term" value="F:pyruvate decarboxylase activity"/>
    <property type="evidence" value="ECO:0007669"/>
    <property type="project" value="UniProtKB-EC"/>
</dbReference>
<dbReference type="InterPro" id="IPR012001">
    <property type="entry name" value="Thiamin_PyroP_enz_TPP-bd_dom"/>
</dbReference>
<accession>E1ZFT1</accession>
<comment type="cofactor">
    <cofactor evidence="3">
        <name>thiamine diphosphate</name>
        <dbReference type="ChEBI" id="CHEBI:58937"/>
    </cofactor>
</comment>
<evidence type="ECO:0000313" key="17">
    <source>
        <dbReference type="EMBL" id="EFN55335.1"/>
    </source>
</evidence>
<feature type="domain" description="Thiamine pyrophosphate enzyme central" evidence="14">
    <location>
        <begin position="273"/>
        <end position="390"/>
    </location>
</feature>
<evidence type="ECO:0000256" key="10">
    <source>
        <dbReference type="ARBA" id="ARBA00023052"/>
    </source>
</evidence>
<dbReference type="InterPro" id="IPR012000">
    <property type="entry name" value="Thiamin_PyroP_enz_cen_dom"/>
</dbReference>
<dbReference type="InterPro" id="IPR047214">
    <property type="entry name" value="TPP_PDC_IPDC"/>
</dbReference>
<dbReference type="RefSeq" id="XP_005847437.1">
    <property type="nucleotide sequence ID" value="XM_005847375.1"/>
</dbReference>
<comment type="similarity">
    <text evidence="4 13">Belongs to the TPP enzyme family.</text>
</comment>
<dbReference type="STRING" id="554065.E1ZFT1"/>
<dbReference type="InterPro" id="IPR012110">
    <property type="entry name" value="PDC/IPDC-like"/>
</dbReference>
<gene>
    <name evidence="17" type="primary">PDC1</name>
    <name evidence="17" type="ORF">CHLNCDRAFT_35601</name>
</gene>
<dbReference type="Gene3D" id="3.40.50.970">
    <property type="match status" value="2"/>
</dbReference>
<keyword evidence="7 12" id="KW-0479">Metal-binding</keyword>
<evidence type="ECO:0000313" key="18">
    <source>
        <dbReference type="Proteomes" id="UP000008141"/>
    </source>
</evidence>
<dbReference type="PANTHER" id="PTHR43452">
    <property type="entry name" value="PYRUVATE DECARBOXYLASE"/>
    <property type="match status" value="1"/>
</dbReference>
<dbReference type="Pfam" id="PF02776">
    <property type="entry name" value="TPP_enzyme_N"/>
    <property type="match status" value="1"/>
</dbReference>
<proteinExistence type="inferred from homology"/>
<evidence type="ECO:0000259" key="14">
    <source>
        <dbReference type="Pfam" id="PF00205"/>
    </source>
</evidence>
<dbReference type="GO" id="GO:0005829">
    <property type="term" value="C:cytosol"/>
    <property type="evidence" value="ECO:0007669"/>
    <property type="project" value="TreeGrafter"/>
</dbReference>
<organism evidence="18">
    <name type="scientific">Chlorella variabilis</name>
    <name type="common">Green alga</name>
    <dbReference type="NCBI Taxonomy" id="554065"/>
    <lineage>
        <taxon>Eukaryota</taxon>
        <taxon>Viridiplantae</taxon>
        <taxon>Chlorophyta</taxon>
        <taxon>core chlorophytes</taxon>
        <taxon>Trebouxiophyceae</taxon>
        <taxon>Chlorellales</taxon>
        <taxon>Chlorellaceae</taxon>
        <taxon>Chlorella clade</taxon>
        <taxon>Chlorella</taxon>
    </lineage>
</organism>
<keyword evidence="9 12" id="KW-0460">Magnesium</keyword>
<comment type="subunit">
    <text evidence="5">Homotetramer.</text>
</comment>
<keyword evidence="8" id="KW-0210">Decarboxylase</keyword>